<feature type="transmembrane region" description="Helical" evidence="1">
    <location>
        <begin position="63"/>
        <end position="83"/>
    </location>
</feature>
<name>A0A6N4V2T7_9MYCO</name>
<gene>
    <name evidence="2" type="ORF">MPOR_07920</name>
</gene>
<evidence type="ECO:0000313" key="2">
    <source>
        <dbReference type="EMBL" id="BBX49766.1"/>
    </source>
</evidence>
<feature type="transmembrane region" description="Helical" evidence="1">
    <location>
        <begin position="21"/>
        <end position="43"/>
    </location>
</feature>
<dbReference type="RefSeq" id="WP_163672678.1">
    <property type="nucleotide sequence ID" value="NZ_AP022570.1"/>
</dbReference>
<sequence>MGVKTATRRLLSRRVSVADMVEFGLWLGIPYVIVGLVFAFFGIEQVRHIESLVSPVLPAGGEMAGYLVVAGLWPAFLLLPAVCGV</sequence>
<keyword evidence="1" id="KW-0812">Transmembrane</keyword>
<dbReference type="KEGG" id="mpof:MPOR_07920"/>
<protein>
    <submittedName>
        <fullName evidence="2">Uncharacterized protein</fullName>
    </submittedName>
</protein>
<keyword evidence="3" id="KW-1185">Reference proteome</keyword>
<dbReference type="EMBL" id="AP022570">
    <property type="protein sequence ID" value="BBX49766.1"/>
    <property type="molecule type" value="Genomic_DNA"/>
</dbReference>
<evidence type="ECO:0000256" key="1">
    <source>
        <dbReference type="SAM" id="Phobius"/>
    </source>
</evidence>
<keyword evidence="1" id="KW-1133">Transmembrane helix</keyword>
<dbReference type="Proteomes" id="UP000466785">
    <property type="component" value="Chromosome"/>
</dbReference>
<organism evidence="2 3">
    <name type="scientific">Mycolicibacterium poriferae</name>
    <dbReference type="NCBI Taxonomy" id="39694"/>
    <lineage>
        <taxon>Bacteria</taxon>
        <taxon>Bacillati</taxon>
        <taxon>Actinomycetota</taxon>
        <taxon>Actinomycetes</taxon>
        <taxon>Mycobacteriales</taxon>
        <taxon>Mycobacteriaceae</taxon>
        <taxon>Mycolicibacterium</taxon>
    </lineage>
</organism>
<keyword evidence="1" id="KW-0472">Membrane</keyword>
<reference evidence="2 3" key="1">
    <citation type="journal article" date="2019" name="Emerg. Microbes Infect.">
        <title>Comprehensive subspecies identification of 175 nontuberculous mycobacteria species based on 7547 genomic profiles.</title>
        <authorList>
            <person name="Matsumoto Y."/>
            <person name="Kinjo T."/>
            <person name="Motooka D."/>
            <person name="Nabeya D."/>
            <person name="Jung N."/>
            <person name="Uechi K."/>
            <person name="Horii T."/>
            <person name="Iida T."/>
            <person name="Fujita J."/>
            <person name="Nakamura S."/>
        </authorList>
    </citation>
    <scope>NUCLEOTIDE SEQUENCE [LARGE SCALE GENOMIC DNA]</scope>
    <source>
        <strain evidence="2 3">JCM 12603</strain>
    </source>
</reference>
<proteinExistence type="predicted"/>
<evidence type="ECO:0000313" key="3">
    <source>
        <dbReference type="Proteomes" id="UP000466785"/>
    </source>
</evidence>
<dbReference type="AlphaFoldDB" id="A0A6N4V2T7"/>
<accession>A0A6N4V2T7</accession>